<dbReference type="EMBL" id="OQ362005">
    <property type="protein sequence ID" value="WCX68690.1"/>
    <property type="molecule type" value="Genomic_DNA"/>
</dbReference>
<dbReference type="RefSeq" id="YP_012772437.1">
    <property type="nucleotide sequence ID" value="NC_111398.1"/>
</dbReference>
<keyword evidence="3" id="KW-1185">Reference proteome</keyword>
<keyword evidence="2" id="KW-0255">Endonuclease</keyword>
<sequence>MAKEIDFNEINENVYYDETSPSFLRWKISKSGLKAGSVAGTLKSNGYYDVMVNGELYKAHRLIWVLFNKEISPDLDIDHKIISYPVNNDINNLRLVTHAVNMTNKSDYKRRNKLPKYIYLDKVDTIAGEYYRAKIKNPITNKYVSKGNYDLAILLDWTKSKCKEFNIPYSI</sequence>
<dbReference type="Gene3D" id="3.90.75.20">
    <property type="match status" value="1"/>
</dbReference>
<dbReference type="InterPro" id="IPR003615">
    <property type="entry name" value="HNH_nuc"/>
</dbReference>
<keyword evidence="2" id="KW-0378">Hydrolase</keyword>
<evidence type="ECO:0000313" key="3">
    <source>
        <dbReference type="Proteomes" id="UP001217333"/>
    </source>
</evidence>
<dbReference type="Pfam" id="PF13392">
    <property type="entry name" value="HNH_3"/>
    <property type="match status" value="1"/>
</dbReference>
<evidence type="ECO:0000259" key="1">
    <source>
        <dbReference type="Pfam" id="PF13392"/>
    </source>
</evidence>
<keyword evidence="2" id="KW-0540">Nuclease</keyword>
<dbReference type="GO" id="GO:0004519">
    <property type="term" value="F:endonuclease activity"/>
    <property type="evidence" value="ECO:0007669"/>
    <property type="project" value="UniProtKB-KW"/>
</dbReference>
<name>A0AAF0BVL3_9CAUD</name>
<protein>
    <submittedName>
        <fullName evidence="2">HNH homing endonuclease</fullName>
    </submittedName>
</protein>
<dbReference type="SUPFAM" id="SSF54060">
    <property type="entry name" value="His-Me finger endonucleases"/>
    <property type="match status" value="1"/>
</dbReference>
<organism evidence="2 3">
    <name type="scientific">Salmonella phage GSW6</name>
    <dbReference type="NCBI Taxonomy" id="3025422"/>
    <lineage>
        <taxon>Viruses</taxon>
        <taxon>Duplodnaviria</taxon>
        <taxon>Heunggongvirae</taxon>
        <taxon>Uroviricota</taxon>
        <taxon>Caudoviricetes</taxon>
        <taxon>Demerecviridae</taxon>
        <taxon>Markadamsvirinae</taxon>
        <taxon>Epseptimavirus</taxon>
        <taxon>Epseptimavirus GSW6</taxon>
    </lineage>
</organism>
<reference evidence="2" key="1">
    <citation type="submission" date="2023-01" db="EMBL/GenBank/DDBJ databases">
        <authorList>
            <person name="Bringhurst R.M."/>
            <person name="Homer T.E."/>
        </authorList>
    </citation>
    <scope>NUCLEOTIDE SEQUENCE</scope>
</reference>
<dbReference type="InterPro" id="IPR044925">
    <property type="entry name" value="His-Me_finger_sf"/>
</dbReference>
<feature type="domain" description="HNH nuclease" evidence="1">
    <location>
        <begin position="57"/>
        <end position="102"/>
    </location>
</feature>
<dbReference type="Proteomes" id="UP001217333">
    <property type="component" value="Segment"/>
</dbReference>
<proteinExistence type="predicted"/>
<evidence type="ECO:0000313" key="2">
    <source>
        <dbReference type="EMBL" id="WCX68690.1"/>
    </source>
</evidence>
<accession>A0AAF0BVL3</accession>